<dbReference type="PANTHER" id="PTHR42852">
    <property type="entry name" value="THIOL:DISULFIDE INTERCHANGE PROTEIN DSBE"/>
    <property type="match status" value="1"/>
</dbReference>
<feature type="domain" description="Thioredoxin" evidence="5">
    <location>
        <begin position="62"/>
        <end position="203"/>
    </location>
</feature>
<keyword evidence="2" id="KW-0201">Cytochrome c-type biogenesis</keyword>
<dbReference type="Gene3D" id="3.40.30.10">
    <property type="entry name" value="Glutaredoxin"/>
    <property type="match status" value="1"/>
</dbReference>
<evidence type="ECO:0000256" key="3">
    <source>
        <dbReference type="SAM" id="MobiDB-lite"/>
    </source>
</evidence>
<feature type="compositionally biased region" description="Polar residues" evidence="3">
    <location>
        <begin position="25"/>
        <end position="40"/>
    </location>
</feature>
<dbReference type="PROSITE" id="PS00194">
    <property type="entry name" value="THIOREDOXIN_1"/>
    <property type="match status" value="1"/>
</dbReference>
<dbReference type="InterPro" id="IPR036249">
    <property type="entry name" value="Thioredoxin-like_sf"/>
</dbReference>
<feature type="compositionally biased region" description="Basic and acidic residues" evidence="3">
    <location>
        <begin position="41"/>
        <end position="56"/>
    </location>
</feature>
<evidence type="ECO:0000256" key="2">
    <source>
        <dbReference type="ARBA" id="ARBA00022748"/>
    </source>
</evidence>
<reference evidence="6 7" key="1">
    <citation type="submission" date="2018-11" db="EMBL/GenBank/DDBJ databases">
        <title>Genome sequencing of Lachnoanaerobaculum sp. KCOM 2030 (= ChDC B114).</title>
        <authorList>
            <person name="Kook J.-K."/>
            <person name="Park S.-N."/>
            <person name="Lim Y.K."/>
        </authorList>
    </citation>
    <scope>NUCLEOTIDE SEQUENCE [LARGE SCALE GENOMIC DNA]</scope>
    <source>
        <strain evidence="6 7">KCOM 2030</strain>
    </source>
</reference>
<dbReference type="PANTHER" id="PTHR42852:SF13">
    <property type="entry name" value="PROTEIN DIPZ"/>
    <property type="match status" value="1"/>
</dbReference>
<dbReference type="AlphaFoldDB" id="A0A3P3QZ91"/>
<dbReference type="InterPro" id="IPR017937">
    <property type="entry name" value="Thioredoxin_CS"/>
</dbReference>
<dbReference type="InterPro" id="IPR013766">
    <property type="entry name" value="Thioredoxin_domain"/>
</dbReference>
<keyword evidence="4" id="KW-0732">Signal</keyword>
<dbReference type="RefSeq" id="WP_128672937.1">
    <property type="nucleotide sequence ID" value="NZ_CP124777.1"/>
</dbReference>
<dbReference type="PROSITE" id="PS51257">
    <property type="entry name" value="PROKAR_LIPOPROTEIN"/>
    <property type="match status" value="1"/>
</dbReference>
<name>A0A3P3QZ91_9FIRM</name>
<dbReference type="Proteomes" id="UP000272490">
    <property type="component" value="Unassembled WGS sequence"/>
</dbReference>
<dbReference type="InterPro" id="IPR013740">
    <property type="entry name" value="Redoxin"/>
</dbReference>
<evidence type="ECO:0000256" key="4">
    <source>
        <dbReference type="SAM" id="SignalP"/>
    </source>
</evidence>
<dbReference type="OrthoDB" id="9809733at2"/>
<evidence type="ECO:0000313" key="6">
    <source>
        <dbReference type="EMBL" id="RRJ26556.1"/>
    </source>
</evidence>
<evidence type="ECO:0000313" key="7">
    <source>
        <dbReference type="Proteomes" id="UP000272490"/>
    </source>
</evidence>
<gene>
    <name evidence="6" type="ORF">EHV10_00550</name>
</gene>
<evidence type="ECO:0000259" key="5">
    <source>
        <dbReference type="PROSITE" id="PS51352"/>
    </source>
</evidence>
<keyword evidence="7" id="KW-1185">Reference proteome</keyword>
<dbReference type="SUPFAM" id="SSF52833">
    <property type="entry name" value="Thioredoxin-like"/>
    <property type="match status" value="1"/>
</dbReference>
<dbReference type="EMBL" id="RRCO01000001">
    <property type="protein sequence ID" value="RRJ26556.1"/>
    <property type="molecule type" value="Genomic_DNA"/>
</dbReference>
<feature type="signal peptide" evidence="4">
    <location>
        <begin position="1"/>
        <end position="23"/>
    </location>
</feature>
<dbReference type="Pfam" id="PF08534">
    <property type="entry name" value="Redoxin"/>
    <property type="match status" value="1"/>
</dbReference>
<evidence type="ECO:0000256" key="1">
    <source>
        <dbReference type="ARBA" id="ARBA00004196"/>
    </source>
</evidence>
<dbReference type="InterPro" id="IPR050553">
    <property type="entry name" value="Thioredoxin_ResA/DsbE_sf"/>
</dbReference>
<comment type="subcellular location">
    <subcellularLocation>
        <location evidence="1">Cell envelope</location>
    </subcellularLocation>
</comment>
<protein>
    <submittedName>
        <fullName evidence="6">TlpA family protein disulfide reductase</fullName>
    </submittedName>
</protein>
<dbReference type="GO" id="GO:0017004">
    <property type="term" value="P:cytochrome complex assembly"/>
    <property type="evidence" value="ECO:0007669"/>
    <property type="project" value="UniProtKB-KW"/>
</dbReference>
<dbReference type="PROSITE" id="PS51352">
    <property type="entry name" value="THIOREDOXIN_2"/>
    <property type="match status" value="1"/>
</dbReference>
<accession>A0A3P3QZ91</accession>
<feature type="chain" id="PRO_5017951960" evidence="4">
    <location>
        <begin position="24"/>
        <end position="206"/>
    </location>
</feature>
<sequence length="206" mass="22359">MKKKILVLGFALMMTASISACNAKGTASNDAASTQSQQAESKQDDTKQAESKEADSKQASSEQEDIKFPEFNAKTVAGEEISSDIFKDSKLTVVNIWGSWCGPCVHEIPELQKLYENMKEKNVNVVGIAQDSGSDFDAVKEVLDKNNVTYHNIIPEGDVESFVMSLQAFPTTVFIDSNGNIIGGIQGARDLEGFTKIVDEILAKQG</sequence>
<dbReference type="CDD" id="cd02966">
    <property type="entry name" value="TlpA_like_family"/>
    <property type="match status" value="1"/>
</dbReference>
<dbReference type="GO" id="GO:0016491">
    <property type="term" value="F:oxidoreductase activity"/>
    <property type="evidence" value="ECO:0007669"/>
    <property type="project" value="InterPro"/>
</dbReference>
<organism evidence="6 7">
    <name type="scientific">Lachnoanaerobaculum gingivalis</name>
    <dbReference type="NCBI Taxonomy" id="2490855"/>
    <lineage>
        <taxon>Bacteria</taxon>
        <taxon>Bacillati</taxon>
        <taxon>Bacillota</taxon>
        <taxon>Clostridia</taxon>
        <taxon>Lachnospirales</taxon>
        <taxon>Lachnospiraceae</taxon>
        <taxon>Lachnoanaerobaculum</taxon>
    </lineage>
</organism>
<comment type="caution">
    <text evidence="6">The sequence shown here is derived from an EMBL/GenBank/DDBJ whole genome shotgun (WGS) entry which is preliminary data.</text>
</comment>
<feature type="region of interest" description="Disordered" evidence="3">
    <location>
        <begin position="25"/>
        <end position="69"/>
    </location>
</feature>
<dbReference type="GO" id="GO:0030313">
    <property type="term" value="C:cell envelope"/>
    <property type="evidence" value="ECO:0007669"/>
    <property type="project" value="UniProtKB-SubCell"/>
</dbReference>
<proteinExistence type="predicted"/>